<dbReference type="STRING" id="1122155.SAMN02745158_03158"/>
<dbReference type="Pfam" id="PF16868">
    <property type="entry name" value="NMT1_3"/>
    <property type="match status" value="1"/>
</dbReference>
<evidence type="ECO:0000256" key="2">
    <source>
        <dbReference type="SAM" id="SignalP"/>
    </source>
</evidence>
<evidence type="ECO:0000313" key="3">
    <source>
        <dbReference type="EMBL" id="SHF28346.1"/>
    </source>
</evidence>
<feature type="compositionally biased region" description="Basic and acidic residues" evidence="1">
    <location>
        <begin position="47"/>
        <end position="58"/>
    </location>
</feature>
<proteinExistence type="predicted"/>
<gene>
    <name evidence="3" type="ORF">SAMN02745158_03158</name>
</gene>
<keyword evidence="2" id="KW-0732">Signal</keyword>
<feature type="region of interest" description="Disordered" evidence="1">
    <location>
        <begin position="22"/>
        <end position="70"/>
    </location>
</feature>
<feature type="signal peptide" evidence="2">
    <location>
        <begin position="1"/>
        <end position="21"/>
    </location>
</feature>
<sequence length="388" mass="42937">MKRKKLVALLLAAAMAVSMLGGCGSDDGKSEDASNAAETGETEPDKEEAKDESGEKSADSGSGWKSDPDHEPYEIEIYTNAQGGATYVLGVAFADLINKYSSWLKATAMESPGPDQTASMVLADDNYKEHVMGYMIGVDAILGEDPFTEPNYDLRCLIGYGLVSNVFLTLDENIKTLQDLDGKTVALRTKPNVPAVDIPTKMFEILGIEPKYEYLSFADSATALADGKVDAILSGGMALNAEATEWTQMAALAEVYARNDVYYVSLDEKALFEAKDALNHSLLPGVMTLEPGQYDAKFNDEVTIMADYLCWYVHKDFPEDVQEELLNIYYEHCDEFAEYKDEGKYCTKENMGKIDTPELISDVANKFYEEKGIEVNYRETPYETYVPK</sequence>
<dbReference type="Gene3D" id="3.40.190.10">
    <property type="entry name" value="Periplasmic binding protein-like II"/>
    <property type="match status" value="2"/>
</dbReference>
<evidence type="ECO:0000313" key="4">
    <source>
        <dbReference type="Proteomes" id="UP000184245"/>
    </source>
</evidence>
<dbReference type="AlphaFoldDB" id="A0A1M5AE27"/>
<name>A0A1M5AE27_9CLOT</name>
<dbReference type="SUPFAM" id="SSF53850">
    <property type="entry name" value="Periplasmic binding protein-like II"/>
    <property type="match status" value="1"/>
</dbReference>
<dbReference type="EMBL" id="FQVI01000019">
    <property type="protein sequence ID" value="SHF28346.1"/>
    <property type="molecule type" value="Genomic_DNA"/>
</dbReference>
<accession>A0A1M5AE27</accession>
<dbReference type="PROSITE" id="PS51257">
    <property type="entry name" value="PROKAR_LIPOPROTEIN"/>
    <property type="match status" value="1"/>
</dbReference>
<dbReference type="OrthoDB" id="9776669at2"/>
<dbReference type="PANTHER" id="PTHR42941">
    <property type="entry name" value="SLL1037 PROTEIN"/>
    <property type="match status" value="1"/>
</dbReference>
<dbReference type="PANTHER" id="PTHR42941:SF1">
    <property type="entry name" value="SLL1037 PROTEIN"/>
    <property type="match status" value="1"/>
</dbReference>
<evidence type="ECO:0000256" key="1">
    <source>
        <dbReference type="SAM" id="MobiDB-lite"/>
    </source>
</evidence>
<keyword evidence="3" id="KW-0675">Receptor</keyword>
<reference evidence="3 4" key="1">
    <citation type="submission" date="2016-11" db="EMBL/GenBank/DDBJ databases">
        <authorList>
            <person name="Jaros S."/>
            <person name="Januszkiewicz K."/>
            <person name="Wedrychowicz H."/>
        </authorList>
    </citation>
    <scope>NUCLEOTIDE SEQUENCE [LARGE SCALE GENOMIC DNA]</scope>
    <source>
        <strain evidence="3 4">DSM 17459</strain>
    </source>
</reference>
<organism evidence="3 4">
    <name type="scientific">Lactonifactor longoviformis DSM 17459</name>
    <dbReference type="NCBI Taxonomy" id="1122155"/>
    <lineage>
        <taxon>Bacteria</taxon>
        <taxon>Bacillati</taxon>
        <taxon>Bacillota</taxon>
        <taxon>Clostridia</taxon>
        <taxon>Eubacteriales</taxon>
        <taxon>Clostridiaceae</taxon>
        <taxon>Lactonifactor</taxon>
    </lineage>
</organism>
<dbReference type="RefSeq" id="WP_072853462.1">
    <property type="nucleotide sequence ID" value="NZ_FQVI01000019.1"/>
</dbReference>
<feature type="chain" id="PRO_5039273150" evidence="2">
    <location>
        <begin position="22"/>
        <end position="388"/>
    </location>
</feature>
<dbReference type="InterPro" id="IPR011852">
    <property type="entry name" value="TRAP_TAXI"/>
</dbReference>
<protein>
    <submittedName>
        <fullName evidence="3">TRAP transporter solute receptor, TAXI family</fullName>
    </submittedName>
</protein>
<dbReference type="Proteomes" id="UP000184245">
    <property type="component" value="Unassembled WGS sequence"/>
</dbReference>
<keyword evidence="4" id="KW-1185">Reference proteome</keyword>